<name>A0ACC1YIP9_MELAZ</name>
<evidence type="ECO:0000313" key="2">
    <source>
        <dbReference type="Proteomes" id="UP001164539"/>
    </source>
</evidence>
<accession>A0ACC1YIP9</accession>
<protein>
    <submittedName>
        <fullName evidence="1">Uncharacterized protein</fullName>
    </submittedName>
</protein>
<keyword evidence="2" id="KW-1185">Reference proteome</keyword>
<organism evidence="1 2">
    <name type="scientific">Melia azedarach</name>
    <name type="common">Chinaberry tree</name>
    <dbReference type="NCBI Taxonomy" id="155640"/>
    <lineage>
        <taxon>Eukaryota</taxon>
        <taxon>Viridiplantae</taxon>
        <taxon>Streptophyta</taxon>
        <taxon>Embryophyta</taxon>
        <taxon>Tracheophyta</taxon>
        <taxon>Spermatophyta</taxon>
        <taxon>Magnoliopsida</taxon>
        <taxon>eudicotyledons</taxon>
        <taxon>Gunneridae</taxon>
        <taxon>Pentapetalae</taxon>
        <taxon>rosids</taxon>
        <taxon>malvids</taxon>
        <taxon>Sapindales</taxon>
        <taxon>Meliaceae</taxon>
        <taxon>Melia</taxon>
    </lineage>
</organism>
<gene>
    <name evidence="1" type="ORF">OWV82_007023</name>
</gene>
<evidence type="ECO:0000313" key="1">
    <source>
        <dbReference type="EMBL" id="KAJ4723685.1"/>
    </source>
</evidence>
<dbReference type="EMBL" id="CM051396">
    <property type="protein sequence ID" value="KAJ4723685.1"/>
    <property type="molecule type" value="Genomic_DNA"/>
</dbReference>
<proteinExistence type="predicted"/>
<comment type="caution">
    <text evidence="1">The sequence shown here is derived from an EMBL/GenBank/DDBJ whole genome shotgun (WGS) entry which is preliminary data.</text>
</comment>
<sequence length="319" mass="34956">MAPKLPTSEIDAASFHNSFENSGNQITTSLQNPGMINKFLELYRQESLTGEKCKEFQEQVSEFERKYQISFSLLVKVKQTVPCCTNPFSVQNPLPGLNPFIFMDLVDLIRQAEIIHNVQVRPGNGKENETRSEISQPPPTVTYNNIVVDVPAAVTHVQDSATLNRQHIPPSPTLESSEALLQLENGTENNVNRRRCRRRESKKFLRLGKTFFPLTVQAGLSVLTSVIDAGGLSSTAEAKQLLNIAALSNMVGYIGCLADILLRHHSKRKAANVMGRIGSTAAVFGFLTMMGTVLGLKPVVMIGVAAAVTVVFILAAIKH</sequence>
<reference evidence="1 2" key="1">
    <citation type="journal article" date="2023" name="Science">
        <title>Complex scaffold remodeling in plant triterpene biosynthesis.</title>
        <authorList>
            <person name="De La Pena R."/>
            <person name="Hodgson H."/>
            <person name="Liu J.C."/>
            <person name="Stephenson M.J."/>
            <person name="Martin A.C."/>
            <person name="Owen C."/>
            <person name="Harkess A."/>
            <person name="Leebens-Mack J."/>
            <person name="Jimenez L.E."/>
            <person name="Osbourn A."/>
            <person name="Sattely E.S."/>
        </authorList>
    </citation>
    <scope>NUCLEOTIDE SEQUENCE [LARGE SCALE GENOMIC DNA]</scope>
    <source>
        <strain evidence="2">cv. JPN11</strain>
        <tissue evidence="1">Leaf</tissue>
    </source>
</reference>
<dbReference type="Proteomes" id="UP001164539">
    <property type="component" value="Chromosome 3"/>
</dbReference>